<sequence length="165" mass="17900">MKSLRNKNLNVTEPSPWPLISNQWWSETDSDSIKLQQQQQQQWDAAAAAAARTANETAHFGLVTCENSNPIYLADFSCRERVLSIGNSDCNGNVMLVMRIVAVSAIQDGYNRMCSGSNVGLFCNNCLGTLAAAAAPWVFAPAGSATGPRGCFEYGNLCCLFSTFF</sequence>
<dbReference type="WBParaSite" id="OFLC_0001446101-mRNA-1">
    <property type="protein sequence ID" value="OFLC_0001446101-mRNA-1"/>
    <property type="gene ID" value="OFLC_0001446101"/>
</dbReference>
<dbReference type="AlphaFoldDB" id="A0A183I3Z1"/>
<accession>A0A183I3Z1</accession>
<reference evidence="3" key="1">
    <citation type="submission" date="2016-06" db="UniProtKB">
        <authorList>
            <consortium name="WormBaseParasite"/>
        </authorList>
    </citation>
    <scope>IDENTIFICATION</scope>
</reference>
<reference evidence="1 2" key="2">
    <citation type="submission" date="2018-11" db="EMBL/GenBank/DDBJ databases">
        <authorList>
            <consortium name="Pathogen Informatics"/>
        </authorList>
    </citation>
    <scope>NUCLEOTIDE SEQUENCE [LARGE SCALE GENOMIC DNA]</scope>
</reference>
<keyword evidence="2" id="KW-1185">Reference proteome</keyword>
<evidence type="ECO:0000313" key="3">
    <source>
        <dbReference type="WBParaSite" id="OFLC_0001446101-mRNA-1"/>
    </source>
</evidence>
<proteinExistence type="predicted"/>
<evidence type="ECO:0000313" key="2">
    <source>
        <dbReference type="Proteomes" id="UP000267606"/>
    </source>
</evidence>
<dbReference type="EMBL" id="UZAJ01040868">
    <property type="protein sequence ID" value="VDP17113.1"/>
    <property type="molecule type" value="Genomic_DNA"/>
</dbReference>
<gene>
    <name evidence="1" type="ORF">OFLC_LOCUS14453</name>
</gene>
<name>A0A183I3Z1_9BILA</name>
<dbReference type="Proteomes" id="UP000267606">
    <property type="component" value="Unassembled WGS sequence"/>
</dbReference>
<evidence type="ECO:0000313" key="1">
    <source>
        <dbReference type="EMBL" id="VDP17113.1"/>
    </source>
</evidence>
<protein>
    <submittedName>
        <fullName evidence="1 3">Uncharacterized protein</fullName>
    </submittedName>
</protein>
<organism evidence="3">
    <name type="scientific">Onchocerca flexuosa</name>
    <dbReference type="NCBI Taxonomy" id="387005"/>
    <lineage>
        <taxon>Eukaryota</taxon>
        <taxon>Metazoa</taxon>
        <taxon>Ecdysozoa</taxon>
        <taxon>Nematoda</taxon>
        <taxon>Chromadorea</taxon>
        <taxon>Rhabditida</taxon>
        <taxon>Spirurina</taxon>
        <taxon>Spiruromorpha</taxon>
        <taxon>Filarioidea</taxon>
        <taxon>Onchocercidae</taxon>
        <taxon>Onchocerca</taxon>
    </lineage>
</organism>